<dbReference type="GO" id="GO:0016787">
    <property type="term" value="F:hydrolase activity"/>
    <property type="evidence" value="ECO:0007669"/>
    <property type="project" value="UniProtKB-KW"/>
</dbReference>
<dbReference type="PANTHER" id="PTHR43569">
    <property type="entry name" value="AMIDOHYDROLASE"/>
    <property type="match status" value="1"/>
</dbReference>
<dbReference type="AlphaFoldDB" id="A0A7Y4LYL1"/>
<gene>
    <name evidence="3" type="ORF">HCN58_29415</name>
</gene>
<dbReference type="InterPro" id="IPR032466">
    <property type="entry name" value="Metal_Hydrolase"/>
</dbReference>
<dbReference type="PANTHER" id="PTHR43569:SF2">
    <property type="entry name" value="AMIDOHYDROLASE-RELATED DOMAIN-CONTAINING PROTEIN"/>
    <property type="match status" value="1"/>
</dbReference>
<comment type="caution">
    <text evidence="3">The sequence shown here is derived from an EMBL/GenBank/DDBJ whole genome shotgun (WGS) entry which is preliminary data.</text>
</comment>
<dbReference type="Proteomes" id="UP000544122">
    <property type="component" value="Unassembled WGS sequence"/>
</dbReference>
<protein>
    <submittedName>
        <fullName evidence="3">Amidohydrolase family protein</fullName>
    </submittedName>
</protein>
<keyword evidence="4" id="KW-1185">Reference proteome</keyword>
<proteinExistence type="inferred from homology"/>
<dbReference type="InterPro" id="IPR006680">
    <property type="entry name" value="Amidohydro-rel"/>
</dbReference>
<feature type="domain" description="Amidohydrolase-related" evidence="2">
    <location>
        <begin position="4"/>
        <end position="273"/>
    </location>
</feature>
<accession>A0A7Y4LYL1</accession>
<dbReference type="SUPFAM" id="SSF51556">
    <property type="entry name" value="Metallo-dependent hydrolases"/>
    <property type="match status" value="1"/>
</dbReference>
<evidence type="ECO:0000259" key="2">
    <source>
        <dbReference type="Pfam" id="PF04909"/>
    </source>
</evidence>
<evidence type="ECO:0000313" key="4">
    <source>
        <dbReference type="Proteomes" id="UP000544122"/>
    </source>
</evidence>
<dbReference type="InterPro" id="IPR052350">
    <property type="entry name" value="Metallo-dep_Lactonases"/>
</dbReference>
<dbReference type="Pfam" id="PF04909">
    <property type="entry name" value="Amidohydro_2"/>
    <property type="match status" value="1"/>
</dbReference>
<sequence>MMRIDAHHHLWTLARGDYGWLTPALAPIFRDFSLSDLAPHLAAAKIDGTILVQAASTEAETTFLLDIAEKAQLVRGVVGWIDFDAADAMARIDALAGRELLVGLRPMVQDLPDDDWLLRPALAPLLAAMARNSLVFDALVLPRHLPRLLRLADDHPDLQFVLDHCAKPRLATGELAVWQDDIASLAERPNIVCKLSGLATEAPPDWQVADLRKAVDHVVGCFGLHRLLWGSDWPVVNLAGGYEKWFAAAEVLLAGVSPDEKAAVFGGNAARIYLSSRGRHVESGAI</sequence>
<dbReference type="Gene3D" id="3.20.20.140">
    <property type="entry name" value="Metal-dependent hydrolases"/>
    <property type="match status" value="1"/>
</dbReference>
<keyword evidence="3" id="KW-0378">Hydrolase</keyword>
<dbReference type="EMBL" id="JAAVLX010000011">
    <property type="protein sequence ID" value="NOJ43633.1"/>
    <property type="molecule type" value="Genomic_DNA"/>
</dbReference>
<organism evidence="3 4">
    <name type="scientific">Bradyrhizobium australiense</name>
    <dbReference type="NCBI Taxonomy" id="2721161"/>
    <lineage>
        <taxon>Bacteria</taxon>
        <taxon>Pseudomonadati</taxon>
        <taxon>Pseudomonadota</taxon>
        <taxon>Alphaproteobacteria</taxon>
        <taxon>Hyphomicrobiales</taxon>
        <taxon>Nitrobacteraceae</taxon>
        <taxon>Bradyrhizobium</taxon>
    </lineage>
</organism>
<name>A0A7Y4LYL1_9BRAD</name>
<evidence type="ECO:0000313" key="3">
    <source>
        <dbReference type="EMBL" id="NOJ43633.1"/>
    </source>
</evidence>
<comment type="similarity">
    <text evidence="1">Belongs to the metallo-dependent hydrolases superfamily.</text>
</comment>
<evidence type="ECO:0000256" key="1">
    <source>
        <dbReference type="ARBA" id="ARBA00038310"/>
    </source>
</evidence>
<reference evidence="3 4" key="1">
    <citation type="submission" date="2020-03" db="EMBL/GenBank/DDBJ databases">
        <title>Bradyrhizobium diversity isolated from nodules of Indigofera sp.</title>
        <authorList>
            <person name="Klepa M."/>
            <person name="Helene L."/>
            <person name="Hungria M."/>
        </authorList>
    </citation>
    <scope>NUCLEOTIDE SEQUENCE [LARGE SCALE GENOMIC DNA]</scope>
    <source>
        <strain evidence="3 4">WSM 1791</strain>
    </source>
</reference>